<reference evidence="2 3" key="1">
    <citation type="submission" date="2022-04" db="EMBL/GenBank/DDBJ databases">
        <title>Human microbiome associated bacterial genomes.</title>
        <authorList>
            <person name="Sandstrom S."/>
            <person name="Salamzade R."/>
            <person name="Kalan L.R."/>
        </authorList>
    </citation>
    <scope>NUCLEOTIDE SEQUENCE [LARGE SCALE GENOMIC DNA]</scope>
    <source>
        <strain evidence="3">p3-SID1799</strain>
    </source>
</reference>
<protein>
    <submittedName>
        <fullName evidence="2">Uncharacterized protein</fullName>
    </submittedName>
</protein>
<evidence type="ECO:0000313" key="3">
    <source>
        <dbReference type="Proteomes" id="UP001525379"/>
    </source>
</evidence>
<name>A0ABT2HVX7_9MICO</name>
<evidence type="ECO:0000313" key="2">
    <source>
        <dbReference type="EMBL" id="MCT2042461.1"/>
    </source>
</evidence>
<keyword evidence="3" id="KW-1185">Reference proteome</keyword>
<feature type="compositionally biased region" description="Low complexity" evidence="1">
    <location>
        <begin position="365"/>
        <end position="376"/>
    </location>
</feature>
<sequence length="489" mass="52581">MRSHERQPRHEPDATIPLDIGGWRIVRRLPPRPGRERFLVTLDVAQRSAADDWSYSPREEHPIIARLSGRALELHRETLDASLALRDELALRSQLRVAYQQEILDSSVCANGATFAVVERIELTLAELVGRVALDDGAIVSLLAPLVETIAEVHDRGYTLEGLGLQDVGLENSGRPVVLSWERLKAARSQDMTKRDPAVAEDWRQLAGIARQLGLEPGPALPKRLAELIDLAARGDMGDEHAPAVLEALFDFAPGCEIPLPDGDSEDRREVEPAFSPRRRARERAAGGGQPKLAQRALDLAREEFSKVRKPVWIVAAASCLAALCALWVAMQGGSEREAVAATAATPSITVVSTGTPASSSTPEASDATASSGSSAEPRATPGSEDRLAELLTLRNEAVATGEVSQLRAAFAEGSPGLERELLALEAVGKEQLPLIGWKQRDAFGEVIVFEHSDGILVTMQGSGDEWLLRDIARSDGVNPVAPSSTPAG</sequence>
<dbReference type="EMBL" id="JALXSQ010000010">
    <property type="protein sequence ID" value="MCT2042461.1"/>
    <property type="molecule type" value="Genomic_DNA"/>
</dbReference>
<feature type="compositionally biased region" description="Polar residues" evidence="1">
    <location>
        <begin position="351"/>
        <end position="364"/>
    </location>
</feature>
<organism evidence="2 3">
    <name type="scientific">Pseudoclavibacter albus</name>
    <dbReference type="NCBI Taxonomy" id="272241"/>
    <lineage>
        <taxon>Bacteria</taxon>
        <taxon>Bacillati</taxon>
        <taxon>Actinomycetota</taxon>
        <taxon>Actinomycetes</taxon>
        <taxon>Micrococcales</taxon>
        <taxon>Microbacteriaceae</taxon>
        <taxon>Pseudoclavibacter</taxon>
    </lineage>
</organism>
<feature type="non-terminal residue" evidence="2">
    <location>
        <position position="489"/>
    </location>
</feature>
<gene>
    <name evidence="2" type="ORF">M3D15_03800</name>
</gene>
<comment type="caution">
    <text evidence="2">The sequence shown here is derived from an EMBL/GenBank/DDBJ whole genome shotgun (WGS) entry which is preliminary data.</text>
</comment>
<dbReference type="Proteomes" id="UP001525379">
    <property type="component" value="Unassembled WGS sequence"/>
</dbReference>
<feature type="region of interest" description="Disordered" evidence="1">
    <location>
        <begin position="258"/>
        <end position="293"/>
    </location>
</feature>
<proteinExistence type="predicted"/>
<dbReference type="RefSeq" id="WP_260103978.1">
    <property type="nucleotide sequence ID" value="NZ_JALXSQ010000010.1"/>
</dbReference>
<evidence type="ECO:0000256" key="1">
    <source>
        <dbReference type="SAM" id="MobiDB-lite"/>
    </source>
</evidence>
<feature type="region of interest" description="Disordered" evidence="1">
    <location>
        <begin position="351"/>
        <end position="384"/>
    </location>
</feature>
<accession>A0ABT2HVX7</accession>